<feature type="domain" description="RGS" evidence="1">
    <location>
        <begin position="13"/>
        <end position="69"/>
    </location>
</feature>
<dbReference type="Proteomes" id="UP000054560">
    <property type="component" value="Unassembled WGS sequence"/>
</dbReference>
<dbReference type="InterPro" id="IPR016137">
    <property type="entry name" value="RGS"/>
</dbReference>
<dbReference type="AlphaFoldDB" id="A0A0L0FLM3"/>
<accession>A0A0L0FLM3</accession>
<dbReference type="Gene3D" id="1.10.167.10">
    <property type="entry name" value="Regulator of G-protein Signalling 4, domain 2"/>
    <property type="match status" value="1"/>
</dbReference>
<organism evidence="2 3">
    <name type="scientific">Sphaeroforma arctica JP610</name>
    <dbReference type="NCBI Taxonomy" id="667725"/>
    <lineage>
        <taxon>Eukaryota</taxon>
        <taxon>Ichthyosporea</taxon>
        <taxon>Ichthyophonida</taxon>
        <taxon>Sphaeroforma</taxon>
    </lineage>
</organism>
<dbReference type="OrthoDB" id="10007451at2759"/>
<evidence type="ECO:0000259" key="1">
    <source>
        <dbReference type="PROSITE" id="PS50132"/>
    </source>
</evidence>
<name>A0A0L0FLM3_9EUKA</name>
<evidence type="ECO:0000313" key="3">
    <source>
        <dbReference type="Proteomes" id="UP000054560"/>
    </source>
</evidence>
<protein>
    <recommendedName>
        <fullName evidence="1">RGS domain-containing protein</fullName>
    </recommendedName>
</protein>
<dbReference type="PROSITE" id="PS50132">
    <property type="entry name" value="RGS"/>
    <property type="match status" value="1"/>
</dbReference>
<evidence type="ECO:0000313" key="2">
    <source>
        <dbReference type="EMBL" id="KNC77650.1"/>
    </source>
</evidence>
<keyword evidence="3" id="KW-1185">Reference proteome</keyword>
<dbReference type="SUPFAM" id="SSF48097">
    <property type="entry name" value="Regulator of G-protein signaling, RGS"/>
    <property type="match status" value="1"/>
</dbReference>
<proteinExistence type="predicted"/>
<dbReference type="Pfam" id="PF00615">
    <property type="entry name" value="RGS"/>
    <property type="match status" value="1"/>
</dbReference>
<dbReference type="EMBL" id="KQ242669">
    <property type="protein sequence ID" value="KNC77650.1"/>
    <property type="molecule type" value="Genomic_DNA"/>
</dbReference>
<sequence length="89" mass="10475">MTRSTWLQSPRKALLLVLLDQDGYTTFYEFLKSEYATENLEFWTRLELIFSGHTRKEVLEIGSSLLEEFDEESLNIRDSLRNEVVEILG</sequence>
<dbReference type="InterPro" id="IPR036305">
    <property type="entry name" value="RGS_sf"/>
</dbReference>
<reference evidence="2 3" key="1">
    <citation type="submission" date="2011-02" db="EMBL/GenBank/DDBJ databases">
        <title>The Genome Sequence of Sphaeroforma arctica JP610.</title>
        <authorList>
            <consortium name="The Broad Institute Genome Sequencing Platform"/>
            <person name="Russ C."/>
            <person name="Cuomo C."/>
            <person name="Young S.K."/>
            <person name="Zeng Q."/>
            <person name="Gargeya S."/>
            <person name="Alvarado L."/>
            <person name="Berlin A."/>
            <person name="Chapman S.B."/>
            <person name="Chen Z."/>
            <person name="Freedman E."/>
            <person name="Gellesch M."/>
            <person name="Goldberg J."/>
            <person name="Griggs A."/>
            <person name="Gujja S."/>
            <person name="Heilman E."/>
            <person name="Heiman D."/>
            <person name="Howarth C."/>
            <person name="Mehta T."/>
            <person name="Neiman D."/>
            <person name="Pearson M."/>
            <person name="Roberts A."/>
            <person name="Saif S."/>
            <person name="Shea T."/>
            <person name="Shenoy N."/>
            <person name="Sisk P."/>
            <person name="Stolte C."/>
            <person name="Sykes S."/>
            <person name="White J."/>
            <person name="Yandava C."/>
            <person name="Burger G."/>
            <person name="Gray M.W."/>
            <person name="Holland P.W.H."/>
            <person name="King N."/>
            <person name="Lang F.B.F."/>
            <person name="Roger A.J."/>
            <person name="Ruiz-Trillo I."/>
            <person name="Haas B."/>
            <person name="Nusbaum C."/>
            <person name="Birren B."/>
        </authorList>
    </citation>
    <scope>NUCLEOTIDE SEQUENCE [LARGE SCALE GENOMIC DNA]</scope>
    <source>
        <strain evidence="2 3">JP610</strain>
    </source>
</reference>
<feature type="non-terminal residue" evidence="2">
    <location>
        <position position="89"/>
    </location>
</feature>
<dbReference type="RefSeq" id="XP_014151552.1">
    <property type="nucleotide sequence ID" value="XM_014296077.1"/>
</dbReference>
<gene>
    <name evidence="2" type="ORF">SARC_09890</name>
</gene>
<dbReference type="InterPro" id="IPR044926">
    <property type="entry name" value="RGS_subdomain_2"/>
</dbReference>
<dbReference type="GeneID" id="25910394"/>